<name>F8PH42_SERL3</name>
<accession>F8PH42</accession>
<evidence type="ECO:0008006" key="3">
    <source>
        <dbReference type="Google" id="ProtNLM"/>
    </source>
</evidence>
<dbReference type="EMBL" id="GL945474">
    <property type="protein sequence ID" value="EGO04938.1"/>
    <property type="molecule type" value="Genomic_DNA"/>
</dbReference>
<dbReference type="HOGENOM" id="CLU_3074499_0_0_1"/>
<sequence length="53" mass="5810">DEPKFYPFFKQCCGAIDSSHINIFVPDDVLSYLTGRAVLQIVVCATMLGAMAL</sequence>
<dbReference type="OrthoDB" id="1681765at2759"/>
<gene>
    <name evidence="1" type="ORF">SERLA73DRAFT_44282</name>
</gene>
<feature type="non-terminal residue" evidence="1">
    <location>
        <position position="1"/>
    </location>
</feature>
<proteinExistence type="predicted"/>
<dbReference type="InParanoid" id="F8PH42"/>
<keyword evidence="2" id="KW-1185">Reference proteome</keyword>
<protein>
    <recommendedName>
        <fullName evidence="3">DDE Tnp4 domain-containing protein</fullName>
    </recommendedName>
</protein>
<dbReference type="AlphaFoldDB" id="F8PH42"/>
<dbReference type="Proteomes" id="UP000008063">
    <property type="component" value="Unassembled WGS sequence"/>
</dbReference>
<evidence type="ECO:0000313" key="2">
    <source>
        <dbReference type="Proteomes" id="UP000008063"/>
    </source>
</evidence>
<organism evidence="2">
    <name type="scientific">Serpula lacrymans var. lacrymans (strain S7.3)</name>
    <name type="common">Dry rot fungus</name>
    <dbReference type="NCBI Taxonomy" id="936435"/>
    <lineage>
        <taxon>Eukaryota</taxon>
        <taxon>Fungi</taxon>
        <taxon>Dikarya</taxon>
        <taxon>Basidiomycota</taxon>
        <taxon>Agaricomycotina</taxon>
        <taxon>Agaricomycetes</taxon>
        <taxon>Agaricomycetidae</taxon>
        <taxon>Boletales</taxon>
        <taxon>Coniophorineae</taxon>
        <taxon>Serpulaceae</taxon>
        <taxon>Serpula</taxon>
    </lineage>
</organism>
<evidence type="ECO:0000313" key="1">
    <source>
        <dbReference type="EMBL" id="EGO04938.1"/>
    </source>
</evidence>
<reference evidence="2" key="1">
    <citation type="journal article" date="2011" name="Science">
        <title>The plant cell wall-decomposing machinery underlies the functional diversity of forest fungi.</title>
        <authorList>
            <person name="Eastwood D.C."/>
            <person name="Floudas D."/>
            <person name="Binder M."/>
            <person name="Majcherczyk A."/>
            <person name="Schneider P."/>
            <person name="Aerts A."/>
            <person name="Asiegbu F.O."/>
            <person name="Baker S.E."/>
            <person name="Barry K."/>
            <person name="Bendiksby M."/>
            <person name="Blumentritt M."/>
            <person name="Coutinho P.M."/>
            <person name="Cullen D."/>
            <person name="de Vries R.P."/>
            <person name="Gathman A."/>
            <person name="Goodell B."/>
            <person name="Henrissat B."/>
            <person name="Ihrmark K."/>
            <person name="Kauserud H."/>
            <person name="Kohler A."/>
            <person name="LaButti K."/>
            <person name="Lapidus A."/>
            <person name="Lavin J.L."/>
            <person name="Lee Y.-H."/>
            <person name="Lindquist E."/>
            <person name="Lilly W."/>
            <person name="Lucas S."/>
            <person name="Morin E."/>
            <person name="Murat C."/>
            <person name="Oguiza J.A."/>
            <person name="Park J."/>
            <person name="Pisabarro A.G."/>
            <person name="Riley R."/>
            <person name="Rosling A."/>
            <person name="Salamov A."/>
            <person name="Schmidt O."/>
            <person name="Schmutz J."/>
            <person name="Skrede I."/>
            <person name="Stenlid J."/>
            <person name="Wiebenga A."/>
            <person name="Xie X."/>
            <person name="Kuees U."/>
            <person name="Hibbett D.S."/>
            <person name="Hoffmeister D."/>
            <person name="Hoegberg N."/>
            <person name="Martin F."/>
            <person name="Grigoriev I.V."/>
            <person name="Watkinson S.C."/>
        </authorList>
    </citation>
    <scope>NUCLEOTIDE SEQUENCE [LARGE SCALE GENOMIC DNA]</scope>
    <source>
        <strain evidence="2">strain S7.3</strain>
    </source>
</reference>